<reference evidence="2 3" key="1">
    <citation type="journal article" date="2019" name="Int. J. Syst. Evol. Microbiol.">
        <title>The Global Catalogue of Microorganisms (GCM) 10K type strain sequencing project: providing services to taxonomists for standard genome sequencing and annotation.</title>
        <authorList>
            <consortium name="The Broad Institute Genomics Platform"/>
            <consortium name="The Broad Institute Genome Sequencing Center for Infectious Disease"/>
            <person name="Wu L."/>
            <person name="Ma J."/>
        </authorList>
    </citation>
    <scope>NUCLEOTIDE SEQUENCE [LARGE SCALE GENOMIC DNA]</scope>
    <source>
        <strain evidence="2 3">JCM 10367</strain>
    </source>
</reference>
<evidence type="ECO:0000313" key="2">
    <source>
        <dbReference type="EMBL" id="GAA0670409.1"/>
    </source>
</evidence>
<evidence type="ECO:0000313" key="3">
    <source>
        <dbReference type="Proteomes" id="UP001500724"/>
    </source>
</evidence>
<feature type="region of interest" description="Disordered" evidence="1">
    <location>
        <begin position="288"/>
        <end position="314"/>
    </location>
</feature>
<gene>
    <name evidence="2" type="ORF">GCM10009535_57750</name>
</gene>
<accession>A0ABN1HW82</accession>
<keyword evidence="3" id="KW-1185">Reference proteome</keyword>
<sequence length="743" mass="82472">MHDAKGKVKIQPEFYRRARPTTALVRELLAIAEKPGHEVFFRVAPLSQDGLKTTKDDAEPVNVIWTEVDSHGLTSEELAFLDSVNATIVESGGVADDGGAKTHVYVPLAATHQPDVIEDLNRALRDRLNGDKFDVTTFLRLPGTLHRKDADNPVRVRVLRYSTATRAKLPDVASALGTDAESTSAQSRTQRASIEPVEPPKNSLVWARARKVRREVDGQIREAVEQRGETIDRSDRLWGLYCELAKVGVLEGEHILWAAQQSKYLAERVTVKDVARFLTSDAYTRARDEWESTQKPEAQPAVSAPADGSNDGRDDTAEAAFWEARPVLTHIRDFAHSRLVSSWAVFGISVARVMNQIPTEVLLPPLVGGRTGLNFYVGIVDSSGVGKGASESAAEECFEAGQVLSVNIGSGEGIAHAYMSRRKATMEEVEEGIVGKGETVMEMHTHSVLFTAPEIDTLTAIKGRSSSTLSAELRKAWSGERLGFMYVTEAKRLTIEKHTYRMTLVCGVQPTRAEALLDESGGGLPQRFLWMPANDPTIPELEDLRDAEAVPLKLPDFFHELNAPRGMVTVDVCESARREIRQHQHAKIKRTVTPDPLDSHRNLVRLKVAAALAFMDGRKGVSEEDWALADVVMSVSDRTRDFIRHEITRARSDISRERGRDDAIREVAKREHVETETTRRVWRRLDEVLRAADKPMTVSDLQKKVPPRDREEVADVVAEMSAKGLVREAGTNRKGNAMYERAG</sequence>
<dbReference type="EMBL" id="BAAAGU010000093">
    <property type="protein sequence ID" value="GAA0670409.1"/>
    <property type="molecule type" value="Genomic_DNA"/>
</dbReference>
<proteinExistence type="predicted"/>
<comment type="caution">
    <text evidence="2">The sequence shown here is derived from an EMBL/GenBank/DDBJ whole genome shotgun (WGS) entry which is preliminary data.</text>
</comment>
<evidence type="ECO:0008006" key="4">
    <source>
        <dbReference type="Google" id="ProtNLM"/>
    </source>
</evidence>
<feature type="region of interest" description="Disordered" evidence="1">
    <location>
        <begin position="175"/>
        <end position="199"/>
    </location>
</feature>
<feature type="compositionally biased region" description="Polar residues" evidence="1">
    <location>
        <begin position="180"/>
        <end position="192"/>
    </location>
</feature>
<protein>
    <recommendedName>
        <fullName evidence="4">DUF3987 domain-containing protein</fullName>
    </recommendedName>
</protein>
<organism evidence="2 3">
    <name type="scientific">Streptomyces thermocarboxydovorans</name>
    <dbReference type="NCBI Taxonomy" id="59298"/>
    <lineage>
        <taxon>Bacteria</taxon>
        <taxon>Bacillati</taxon>
        <taxon>Actinomycetota</taxon>
        <taxon>Actinomycetes</taxon>
        <taxon>Kitasatosporales</taxon>
        <taxon>Streptomycetaceae</taxon>
        <taxon>Streptomyces</taxon>
    </lineage>
</organism>
<dbReference type="Proteomes" id="UP001500724">
    <property type="component" value="Unassembled WGS sequence"/>
</dbReference>
<name>A0ABN1HW82_9ACTN</name>
<evidence type="ECO:0000256" key="1">
    <source>
        <dbReference type="SAM" id="MobiDB-lite"/>
    </source>
</evidence>